<comment type="caution">
    <text evidence="1">The sequence shown here is derived from an EMBL/GenBank/DDBJ whole genome shotgun (WGS) entry which is preliminary data.</text>
</comment>
<gene>
    <name evidence="1" type="ORF">FC093_15535</name>
</gene>
<sequence>MAYANTTLITALRTTAARLRNGAHYAWGNHGACNCGNLLQAVTPLTRGEILRYAHTGTGEWTELAEEYCDATNAPVSLLIHRLENIGLTPTDIHNIKYLEDRKVLKALPGGFRWLKKNMREDVILYFETFADLLEEKLLSRVPIAVEELLEVEVSSEA</sequence>
<evidence type="ECO:0000313" key="2">
    <source>
        <dbReference type="Proteomes" id="UP000305848"/>
    </source>
</evidence>
<accession>A0A4U3KWZ2</accession>
<dbReference type="RefSeq" id="WP_137262729.1">
    <property type="nucleotide sequence ID" value="NZ_SZQL01000013.1"/>
</dbReference>
<protein>
    <submittedName>
        <fullName evidence="1">Uncharacterized protein</fullName>
    </submittedName>
</protein>
<dbReference type="Proteomes" id="UP000305848">
    <property type="component" value="Unassembled WGS sequence"/>
</dbReference>
<evidence type="ECO:0000313" key="1">
    <source>
        <dbReference type="EMBL" id="TKK66912.1"/>
    </source>
</evidence>
<reference evidence="1 2" key="1">
    <citation type="submission" date="2019-05" db="EMBL/GenBank/DDBJ databases">
        <title>Panacibacter sp. strain 17mud1-8 Genome sequencing and assembly.</title>
        <authorList>
            <person name="Chhetri G."/>
        </authorList>
    </citation>
    <scope>NUCLEOTIDE SEQUENCE [LARGE SCALE GENOMIC DNA]</scope>
    <source>
        <strain evidence="1 2">17mud1-8</strain>
    </source>
</reference>
<keyword evidence="2" id="KW-1185">Reference proteome</keyword>
<dbReference type="AlphaFoldDB" id="A0A4U3KWZ2"/>
<dbReference type="EMBL" id="SZQL01000013">
    <property type="protein sequence ID" value="TKK66912.1"/>
    <property type="molecule type" value="Genomic_DNA"/>
</dbReference>
<name>A0A4U3KWZ2_9BACT</name>
<organism evidence="1 2">
    <name type="scientific">Ilyomonas limi</name>
    <dbReference type="NCBI Taxonomy" id="2575867"/>
    <lineage>
        <taxon>Bacteria</taxon>
        <taxon>Pseudomonadati</taxon>
        <taxon>Bacteroidota</taxon>
        <taxon>Chitinophagia</taxon>
        <taxon>Chitinophagales</taxon>
        <taxon>Chitinophagaceae</taxon>
        <taxon>Ilyomonas</taxon>
    </lineage>
</organism>
<proteinExistence type="predicted"/>
<dbReference type="OrthoDB" id="197037at2"/>